<organism evidence="2 3">
    <name type="scientific">Rubrivirga marina</name>
    <dbReference type="NCBI Taxonomy" id="1196024"/>
    <lineage>
        <taxon>Bacteria</taxon>
        <taxon>Pseudomonadati</taxon>
        <taxon>Rhodothermota</taxon>
        <taxon>Rhodothermia</taxon>
        <taxon>Rhodothermales</taxon>
        <taxon>Rubricoccaceae</taxon>
        <taxon>Rubrivirga</taxon>
    </lineage>
</organism>
<dbReference type="Gene3D" id="3.40.50.300">
    <property type="entry name" value="P-loop containing nucleotide triphosphate hydrolases"/>
    <property type="match status" value="1"/>
</dbReference>
<reference evidence="2 3" key="1">
    <citation type="submission" date="2016-11" db="EMBL/GenBank/DDBJ databases">
        <title>Study of marine rhodopsin-containing bacteria.</title>
        <authorList>
            <person name="Yoshizawa S."/>
            <person name="Kumagai Y."/>
            <person name="Kogure K."/>
        </authorList>
    </citation>
    <scope>NUCLEOTIDE SEQUENCE [LARGE SCALE GENOMIC DNA]</scope>
    <source>
        <strain evidence="2 3">SAORIC-28</strain>
    </source>
</reference>
<accession>A0A271IVK8</accession>
<evidence type="ECO:0000313" key="2">
    <source>
        <dbReference type="EMBL" id="PAP75291.1"/>
    </source>
</evidence>
<keyword evidence="3" id="KW-1185">Reference proteome</keyword>
<name>A0A271IVK8_9BACT</name>
<dbReference type="InterPro" id="IPR027417">
    <property type="entry name" value="P-loop_NTPase"/>
</dbReference>
<gene>
    <name evidence="2" type="ORF">BSZ37_01950</name>
</gene>
<protein>
    <recommendedName>
        <fullName evidence="4">AAA+ ATPase domain-containing protein</fullName>
    </recommendedName>
</protein>
<dbReference type="AlphaFoldDB" id="A0A271IVK8"/>
<dbReference type="EMBL" id="MQWD01000001">
    <property type="protein sequence ID" value="PAP75291.1"/>
    <property type="molecule type" value="Genomic_DNA"/>
</dbReference>
<evidence type="ECO:0000256" key="1">
    <source>
        <dbReference type="SAM" id="MobiDB-lite"/>
    </source>
</evidence>
<proteinExistence type="predicted"/>
<dbReference type="SUPFAM" id="SSF52540">
    <property type="entry name" value="P-loop containing nucleoside triphosphate hydrolases"/>
    <property type="match status" value="1"/>
</dbReference>
<sequence>MLAPNPGPSAAPSTDSVPALPGVLASEVESVPVHWLWRGRLALGKMTILDGDPGLGKSTLYAAIAACVTLGREWPDGGHCEHPGAVVVVTGEDDPADTIRPRLEASGADLTQVRVLDVVQDLRGPRTAVFPRDTELVARVCSEMGATLLVVDPFSAHLEGSVDSHNDASVRSALAPLQETARRHGFAVLLVRHLNKSGGSKAIYRGMGSIGVIGAARIGLVVAEDPTDPAPQGERRVVLATHKNNVMKWAPSLAFRIVDSPEHGAGVVQWEGPTGLRADDLFEPAMRSSSPVQDDAESFLQAALSTGPRPSREVEAEAEEVGVSKTALRRARQSLGVDHRREGFGADGVYYWFLPEQGDGTSSHTPKLAMPDPSLEGGNLDEHGDESP</sequence>
<dbReference type="RefSeq" id="WP_095508925.1">
    <property type="nucleotide sequence ID" value="NZ_MQWD01000001.1"/>
</dbReference>
<dbReference type="OrthoDB" id="1496333at2"/>
<comment type="caution">
    <text evidence="2">The sequence shown here is derived from an EMBL/GenBank/DDBJ whole genome shotgun (WGS) entry which is preliminary data.</text>
</comment>
<evidence type="ECO:0008006" key="4">
    <source>
        <dbReference type="Google" id="ProtNLM"/>
    </source>
</evidence>
<evidence type="ECO:0000313" key="3">
    <source>
        <dbReference type="Proteomes" id="UP000216339"/>
    </source>
</evidence>
<dbReference type="Pfam" id="PF13481">
    <property type="entry name" value="AAA_25"/>
    <property type="match status" value="1"/>
</dbReference>
<dbReference type="Proteomes" id="UP000216339">
    <property type="component" value="Unassembled WGS sequence"/>
</dbReference>
<feature type="region of interest" description="Disordered" evidence="1">
    <location>
        <begin position="355"/>
        <end position="388"/>
    </location>
</feature>